<name>G0MIT2_CAEBE</name>
<feature type="compositionally biased region" description="Basic and acidic residues" evidence="2">
    <location>
        <begin position="563"/>
        <end position="574"/>
    </location>
</feature>
<feature type="region of interest" description="Disordered" evidence="2">
    <location>
        <begin position="963"/>
        <end position="1181"/>
    </location>
</feature>
<dbReference type="EMBL" id="GL379796">
    <property type="protein sequence ID" value="EGT31237.1"/>
    <property type="molecule type" value="Genomic_DNA"/>
</dbReference>
<feature type="compositionally biased region" description="Polar residues" evidence="2">
    <location>
        <begin position="1641"/>
        <end position="1653"/>
    </location>
</feature>
<feature type="compositionally biased region" description="Acidic residues" evidence="2">
    <location>
        <begin position="651"/>
        <end position="663"/>
    </location>
</feature>
<feature type="region of interest" description="Disordered" evidence="2">
    <location>
        <begin position="754"/>
        <end position="947"/>
    </location>
</feature>
<dbReference type="OrthoDB" id="5856551at2759"/>
<evidence type="ECO:0000256" key="1">
    <source>
        <dbReference type="SAM" id="Coils"/>
    </source>
</evidence>
<dbReference type="HOGENOM" id="CLU_243065_0_0_1"/>
<feature type="compositionally biased region" description="Basic and acidic residues" evidence="2">
    <location>
        <begin position="603"/>
        <end position="613"/>
    </location>
</feature>
<feature type="compositionally biased region" description="Low complexity" evidence="2">
    <location>
        <begin position="936"/>
        <end position="947"/>
    </location>
</feature>
<feature type="compositionally biased region" description="Low complexity" evidence="2">
    <location>
        <begin position="809"/>
        <end position="821"/>
    </location>
</feature>
<feature type="compositionally biased region" description="Polar residues" evidence="2">
    <location>
        <begin position="173"/>
        <end position="186"/>
    </location>
</feature>
<evidence type="ECO:0000256" key="2">
    <source>
        <dbReference type="SAM" id="MobiDB-lite"/>
    </source>
</evidence>
<dbReference type="OMA" id="IEPAFAH"/>
<feature type="region of interest" description="Disordered" evidence="2">
    <location>
        <begin position="1634"/>
        <end position="1653"/>
    </location>
</feature>
<feature type="compositionally biased region" description="Low complexity" evidence="2">
    <location>
        <begin position="327"/>
        <end position="341"/>
    </location>
</feature>
<evidence type="ECO:0000313" key="3">
    <source>
        <dbReference type="EMBL" id="EGT31237.1"/>
    </source>
</evidence>
<feature type="compositionally biased region" description="Low complexity" evidence="2">
    <location>
        <begin position="1032"/>
        <end position="1060"/>
    </location>
</feature>
<feature type="compositionally biased region" description="Acidic residues" evidence="2">
    <location>
        <begin position="964"/>
        <end position="974"/>
    </location>
</feature>
<dbReference type="FunCoup" id="G0MIT2">
    <property type="interactions" value="1755"/>
</dbReference>
<feature type="compositionally biased region" description="Low complexity" evidence="2">
    <location>
        <begin position="1160"/>
        <end position="1174"/>
    </location>
</feature>
<sequence length="1653" mass="182766">MKLVAMEDTLRIWTNKATEAMNAKELAEAELKQIQSTTEYYRKKVTMLQEQADESEKHKEQANHWRDKYDSICALTEKLESNNIEIKQKYEASVKTMETVGKKMLSHQETIKVLRAEKTENGQKQRKLDKYLKSAIQVIDSLSQSTNLNRQPKEIQDLIKVFRRDDIRLFFNSEQYKNDAQPSTSQGPDPNEAGPAPPPPPRRGAERTLSDDEDVEDEEEDVDEDTDEEVDREVRKLEKFVINQSHRARKRADFEPKMLELKARKGAPRLLKAKDIPAKNWPAGIKKPDAKDHGWLVNPQTTHSKTVPTSDFDAIATATEARKRALLGASGAATSSGSGTTIHGKKGKTVREQQQDMMKGETVKQRVARMKAEAAGKTSVPPAIPVEDMPLDPQDPKDSDAPEIQNPQNPPRTRYQSFKLSERGSDSEEEPEPRRRGRPPARGTSTRGSSRAPSRAQTPMPTRRSSRLSTMSTESQAPPTTPKTRARSVLPAAATAPRTTRPRSRSTHSNSSTRGERARARSVLRGDQEEEEDATSSAAKAPEAALKAPEAPKAPEEESLGDVVRRRLGMETKKRAAPAPSTSGPPLRTRRMERVKAPVVAKKVSEKVPEKVPENAPEEVPEAPESSSMDFGNISSSSDEKEARAPAGAEPAEEPMEEEESSSDSDNSVILRPRPTYNYNDDDFHFAPDDPEIMAARASRFGAGSPELVQLDDTIEEEEPKELVVDVEEEDEVEEESEIAPVLTQKNSEELMIPKAVPEAPESSKLAPEQLQAVPEALEAPESSKLAPEQLQAVPEAPKALESSKSAPEKLQAAPEALEAPEAPKPAPVPQKPVTSPSKPIETPKMVQEPSESAPEPSKTAEYVNFDSKVPESAPESPKVAQEPPKSVNFVPKSAPEPPKMAQEPSPRPSETPEKPAQIAPKLALEPLKITPRPPESSIKPSSSTIPIKSPKQMIVCQYGLEISDSEEEEEEQELQICEESTSAAPEPVPKLILPPEPAVSQAPPTHEAPPTPVAPTVTSSHPEPAKTAPKSAVTQAPPTPVAPTATSSSTEPARTAPPTSLGPKAPPIRKPVPPVAKPKTDDDDLLADILSGARAPPVTKKVPSRPVAPPTSSGPLKRPAPPTSEENPPKRQYAKKEVPIIEAAPLKRARSTSRKPDVPSTSSSEPPATSSNTKSTPAVKTILIDAPTRPRGKNIKMEQKPVGLKEAMVKNAEKGGKRVNKFKTHLRQALDLKLPVHELKRPMEEKGVILDNSIPLSPSDAVDVMMEFLRETAAGDMWAVLNRQRLDMNLTPLMNTEEQNFLQVSVSLNEQDQKLLELFIGRILYEVSLRDSIDSKQCGRLVRLFCHALYFAKQISCLEDLDEEDDREVILHHQKSTWMRQLFMVLFHKHPTQLMKSLAYCLISDVSEHCRFVVDELEKDQMSSEFQFAFRILLHRDSEQAGIINWLLGAKFQMAYVIHLSSEEITMACDLAHRRFIEDHGATLKSSIFLAKSGAPEVLSVAFRLLQDQMRLVKRQFLEPKDKEKELKHKTVFSVPTITTKMNANDAVAFRKEAEWQKTVLLILIDNPTSRHYVEIMKALTMISVEVVAFREIVESSDVENFVDQSGVDALREALQHFLDLISEFTNFPLKPSTLPGASDPSQSVPSTSNQD</sequence>
<dbReference type="InParanoid" id="G0MIT2"/>
<keyword evidence="1" id="KW-0175">Coiled coil</keyword>
<evidence type="ECO:0000313" key="4">
    <source>
        <dbReference type="Proteomes" id="UP000008068"/>
    </source>
</evidence>
<protein>
    <submittedName>
        <fullName evidence="3">Uncharacterized protein</fullName>
    </submittedName>
</protein>
<reference evidence="4" key="1">
    <citation type="submission" date="2011-07" db="EMBL/GenBank/DDBJ databases">
        <authorList>
            <consortium name="Caenorhabditis brenneri Sequencing and Analysis Consortium"/>
            <person name="Wilson R.K."/>
        </authorList>
    </citation>
    <scope>NUCLEOTIDE SEQUENCE [LARGE SCALE GENOMIC DNA]</scope>
    <source>
        <strain evidence="4">PB2801</strain>
    </source>
</reference>
<feature type="region of interest" description="Disordered" evidence="2">
    <location>
        <begin position="270"/>
        <end position="309"/>
    </location>
</feature>
<organism evidence="4">
    <name type="scientific">Caenorhabditis brenneri</name>
    <name type="common">Nematode worm</name>
    <dbReference type="NCBI Taxonomy" id="135651"/>
    <lineage>
        <taxon>Eukaryota</taxon>
        <taxon>Metazoa</taxon>
        <taxon>Ecdysozoa</taxon>
        <taxon>Nematoda</taxon>
        <taxon>Chromadorea</taxon>
        <taxon>Rhabditida</taxon>
        <taxon>Rhabditina</taxon>
        <taxon>Rhabditomorpha</taxon>
        <taxon>Rhabditoidea</taxon>
        <taxon>Rhabditidae</taxon>
        <taxon>Peloderinae</taxon>
        <taxon>Caenorhabditis</taxon>
    </lineage>
</organism>
<feature type="compositionally biased region" description="Pro residues" evidence="2">
    <location>
        <begin position="1065"/>
        <end position="1077"/>
    </location>
</feature>
<feature type="compositionally biased region" description="Acidic residues" evidence="2">
    <location>
        <begin position="211"/>
        <end position="231"/>
    </location>
</feature>
<feature type="region of interest" description="Disordered" evidence="2">
    <location>
        <begin position="173"/>
        <end position="235"/>
    </location>
</feature>
<keyword evidence="4" id="KW-1185">Reference proteome</keyword>
<feature type="compositionally biased region" description="Pro residues" evidence="2">
    <location>
        <begin position="987"/>
        <end position="998"/>
    </location>
</feature>
<feature type="region of interest" description="Disordered" evidence="2">
    <location>
        <begin position="327"/>
        <end position="685"/>
    </location>
</feature>
<feature type="coiled-coil region" evidence="1">
    <location>
        <begin position="17"/>
        <end position="68"/>
    </location>
</feature>
<feature type="compositionally biased region" description="Low complexity" evidence="2">
    <location>
        <begin position="458"/>
        <end position="473"/>
    </location>
</feature>
<feature type="compositionally biased region" description="Basic and acidic residues" evidence="2">
    <location>
        <begin position="514"/>
        <end position="527"/>
    </location>
</feature>
<feature type="compositionally biased region" description="Low complexity" evidence="2">
    <location>
        <begin position="538"/>
        <end position="551"/>
    </location>
</feature>
<dbReference type="Proteomes" id="UP000008068">
    <property type="component" value="Unassembled WGS sequence"/>
</dbReference>
<gene>
    <name evidence="3" type="ORF">CAEBREN_15503</name>
</gene>
<feature type="compositionally biased region" description="Basic and acidic residues" evidence="2">
    <location>
        <begin position="349"/>
        <end position="374"/>
    </location>
</feature>
<accession>G0MIT2</accession>
<dbReference type="STRING" id="135651.G0MIT2"/>
<dbReference type="eggNOG" id="ENOG502QRPA">
    <property type="taxonomic scope" value="Eukaryota"/>
</dbReference>
<feature type="compositionally biased region" description="Polar residues" evidence="2">
    <location>
        <begin position="298"/>
        <end position="309"/>
    </location>
</feature>
<feature type="compositionally biased region" description="Polar residues" evidence="2">
    <location>
        <begin position="626"/>
        <end position="637"/>
    </location>
</feature>
<proteinExistence type="predicted"/>